<evidence type="ECO:0000313" key="3">
    <source>
        <dbReference type="Proteomes" id="UP000054359"/>
    </source>
</evidence>
<evidence type="ECO:0000256" key="1">
    <source>
        <dbReference type="SAM" id="Phobius"/>
    </source>
</evidence>
<gene>
    <name evidence="2" type="ORF">X975_20612</name>
</gene>
<evidence type="ECO:0000313" key="2">
    <source>
        <dbReference type="EMBL" id="KFM82402.1"/>
    </source>
</evidence>
<proteinExistence type="predicted"/>
<dbReference type="SUPFAM" id="SSF53649">
    <property type="entry name" value="Alkaline phosphatase-like"/>
    <property type="match status" value="1"/>
</dbReference>
<feature type="non-terminal residue" evidence="2">
    <location>
        <position position="151"/>
    </location>
</feature>
<sequence>MKPFAERIFKGYHGYDPYKVKDMRTIFYARGPSFKKGYVSPPLEMVDHYGAICRAMGMEPLSNNGSWPRIRNMLAGNALRPETHIGPDKKSKVVLNKNKSTIGYKKNKNIFKGKRKHSAASSLQVSHFNIITAFLFAIFISKNSRMAYFRN</sequence>
<dbReference type="PANTHER" id="PTHR10151:SF120">
    <property type="entry name" value="BIS(5'-ADENOSYL)-TRIPHOSPHATASE"/>
    <property type="match status" value="1"/>
</dbReference>
<keyword evidence="3" id="KW-1185">Reference proteome</keyword>
<dbReference type="InterPro" id="IPR017850">
    <property type="entry name" value="Alkaline_phosphatase_core_sf"/>
</dbReference>
<dbReference type="EMBL" id="KK122282">
    <property type="protein sequence ID" value="KFM82402.1"/>
    <property type="molecule type" value="Genomic_DNA"/>
</dbReference>
<dbReference type="OrthoDB" id="415411at2759"/>
<keyword evidence="1" id="KW-0472">Membrane</keyword>
<dbReference type="Proteomes" id="UP000054359">
    <property type="component" value="Unassembled WGS sequence"/>
</dbReference>
<feature type="transmembrane region" description="Helical" evidence="1">
    <location>
        <begin position="122"/>
        <end position="141"/>
    </location>
</feature>
<name>A0A087UYG3_STEMI</name>
<dbReference type="AlphaFoldDB" id="A0A087UYG3"/>
<keyword evidence="1" id="KW-1133">Transmembrane helix</keyword>
<organism evidence="2 3">
    <name type="scientific">Stegodyphus mimosarum</name>
    <name type="common">African social velvet spider</name>
    <dbReference type="NCBI Taxonomy" id="407821"/>
    <lineage>
        <taxon>Eukaryota</taxon>
        <taxon>Metazoa</taxon>
        <taxon>Ecdysozoa</taxon>
        <taxon>Arthropoda</taxon>
        <taxon>Chelicerata</taxon>
        <taxon>Arachnida</taxon>
        <taxon>Araneae</taxon>
        <taxon>Araneomorphae</taxon>
        <taxon>Entelegynae</taxon>
        <taxon>Eresoidea</taxon>
        <taxon>Eresidae</taxon>
        <taxon>Stegodyphus</taxon>
    </lineage>
</organism>
<dbReference type="Gene3D" id="3.40.720.10">
    <property type="entry name" value="Alkaline Phosphatase, subunit A"/>
    <property type="match status" value="1"/>
</dbReference>
<protein>
    <submittedName>
        <fullName evidence="2">Ectonucleotide pyrophosphatase/phosphodiesterase family member 6</fullName>
    </submittedName>
</protein>
<reference evidence="2 3" key="1">
    <citation type="submission" date="2013-11" db="EMBL/GenBank/DDBJ databases">
        <title>Genome sequencing of Stegodyphus mimosarum.</title>
        <authorList>
            <person name="Bechsgaard J."/>
        </authorList>
    </citation>
    <scope>NUCLEOTIDE SEQUENCE [LARGE SCALE GENOMIC DNA]</scope>
</reference>
<dbReference type="GO" id="GO:0016787">
    <property type="term" value="F:hydrolase activity"/>
    <property type="evidence" value="ECO:0007669"/>
    <property type="project" value="UniProtKB-ARBA"/>
</dbReference>
<dbReference type="PANTHER" id="PTHR10151">
    <property type="entry name" value="ECTONUCLEOTIDE PYROPHOSPHATASE/PHOSPHODIESTERASE"/>
    <property type="match status" value="1"/>
</dbReference>
<accession>A0A087UYG3</accession>
<dbReference type="STRING" id="407821.A0A087UYG3"/>
<keyword evidence="1" id="KW-0812">Transmembrane</keyword>